<dbReference type="InterPro" id="IPR045749">
    <property type="entry name" value="DUF6090"/>
</dbReference>
<name>A0ABS7XUU9_9FLAO</name>
<comment type="caution">
    <text evidence="2">The sequence shown here is derived from an EMBL/GenBank/DDBJ whole genome shotgun (WGS) entry which is preliminary data.</text>
</comment>
<evidence type="ECO:0000313" key="3">
    <source>
        <dbReference type="Proteomes" id="UP001198901"/>
    </source>
</evidence>
<keyword evidence="1" id="KW-1133">Transmembrane helix</keyword>
<dbReference type="Pfam" id="PF19578">
    <property type="entry name" value="DUF6090"/>
    <property type="match status" value="1"/>
</dbReference>
<organism evidence="2 3">
    <name type="scientific">Winogradskyella alexanderae</name>
    <dbReference type="NCBI Taxonomy" id="2877123"/>
    <lineage>
        <taxon>Bacteria</taxon>
        <taxon>Pseudomonadati</taxon>
        <taxon>Bacteroidota</taxon>
        <taxon>Flavobacteriia</taxon>
        <taxon>Flavobacteriales</taxon>
        <taxon>Flavobacteriaceae</taxon>
        <taxon>Winogradskyella</taxon>
    </lineage>
</organism>
<gene>
    <name evidence="2" type="ORF">LBU54_14495</name>
</gene>
<dbReference type="EMBL" id="JAIUJR010000012">
    <property type="protein sequence ID" value="MCA0133804.1"/>
    <property type="molecule type" value="Genomic_DNA"/>
</dbReference>
<feature type="transmembrane region" description="Helical" evidence="1">
    <location>
        <begin position="21"/>
        <end position="42"/>
    </location>
</feature>
<keyword evidence="1" id="KW-0472">Membrane</keyword>
<reference evidence="3" key="1">
    <citation type="submission" date="2023-07" db="EMBL/GenBank/DDBJ databases">
        <authorList>
            <person name="Yue Y."/>
        </authorList>
    </citation>
    <scope>NUCLEOTIDE SEQUENCE [LARGE SCALE GENOMIC DNA]</scope>
    <source>
        <strain evidence="3">D23</strain>
    </source>
</reference>
<accession>A0ABS7XUU9</accession>
<keyword evidence="1" id="KW-0812">Transmembrane</keyword>
<dbReference type="Proteomes" id="UP001198901">
    <property type="component" value="Unassembled WGS sequence"/>
</dbReference>
<protein>
    <submittedName>
        <fullName evidence="2">Uncharacterized protein</fullName>
    </submittedName>
</protein>
<evidence type="ECO:0000313" key="2">
    <source>
        <dbReference type="EMBL" id="MCA0133804.1"/>
    </source>
</evidence>
<dbReference type="RefSeq" id="WP_224531622.1">
    <property type="nucleotide sequence ID" value="NZ_JAIUJR010000012.1"/>
</dbReference>
<evidence type="ECO:0000256" key="1">
    <source>
        <dbReference type="SAM" id="Phobius"/>
    </source>
</evidence>
<sequence length="352" mass="41213">MIKFFRHIRKSLIEQNQMGKYFKYAIGEILLVVIGILIALQVNNWNETRKRQIELDKLLNDIEQDLIANYHQANGALRFYKKQDSIAKLIAAKDLTAKDYRDNYNLNYYAGNWDYYVPSDKNLNQFVDAEKIIALKYKPVLESAKTLQLYKTVLDDTWSNLEQNIDENVNSLSSWPWFVKNDSVSSANRLDYMLHNPEYEIMALRYWIMIQNYYDKVSRYRAQSMATLATIKQISSNYSTEQIEVLFQGLGMPPYMEYDCNIPSSELKHQRDMRSSALYGNLTANEIRLYVTNNEGRKVNDFYLSPYQFKTIPGSEYFGIDGDNNILVQYLGENDECIKKYGVPENGYLIIK</sequence>
<proteinExistence type="predicted"/>
<keyword evidence="3" id="KW-1185">Reference proteome</keyword>